<dbReference type="STRING" id="641025.SAMN05421507_107251"/>
<keyword evidence="4" id="KW-1185">Reference proteome</keyword>
<proteinExistence type="inferred from homology"/>
<organism evidence="3 4">
    <name type="scientific">Lentzea jiangxiensis</name>
    <dbReference type="NCBI Taxonomy" id="641025"/>
    <lineage>
        <taxon>Bacteria</taxon>
        <taxon>Bacillati</taxon>
        <taxon>Actinomycetota</taxon>
        <taxon>Actinomycetes</taxon>
        <taxon>Pseudonocardiales</taxon>
        <taxon>Pseudonocardiaceae</taxon>
        <taxon>Lentzea</taxon>
    </lineage>
</organism>
<dbReference type="PANTHER" id="PTHR11941">
    <property type="entry name" value="ENOYL-COA HYDRATASE-RELATED"/>
    <property type="match status" value="1"/>
</dbReference>
<evidence type="ECO:0000313" key="3">
    <source>
        <dbReference type="EMBL" id="SDP37231.1"/>
    </source>
</evidence>
<dbReference type="Pfam" id="PF00378">
    <property type="entry name" value="ECH_1"/>
    <property type="match status" value="1"/>
</dbReference>
<dbReference type="PANTHER" id="PTHR11941:SF133">
    <property type="entry name" value="1,2-EPOXYPHENYLACETYL-COA ISOMERASE"/>
    <property type="match status" value="1"/>
</dbReference>
<evidence type="ECO:0000313" key="4">
    <source>
        <dbReference type="Proteomes" id="UP000199691"/>
    </source>
</evidence>
<dbReference type="NCBIfam" id="NF005496">
    <property type="entry name" value="PRK07110.1"/>
    <property type="match status" value="1"/>
</dbReference>
<evidence type="ECO:0000256" key="2">
    <source>
        <dbReference type="RuleBase" id="RU003707"/>
    </source>
</evidence>
<dbReference type="GO" id="GO:0003824">
    <property type="term" value="F:catalytic activity"/>
    <property type="evidence" value="ECO:0007669"/>
    <property type="project" value="InterPro"/>
</dbReference>
<dbReference type="InterPro" id="IPR029045">
    <property type="entry name" value="ClpP/crotonase-like_dom_sf"/>
</dbReference>
<dbReference type="Proteomes" id="UP000199691">
    <property type="component" value="Unassembled WGS sequence"/>
</dbReference>
<dbReference type="RefSeq" id="WP_245733715.1">
    <property type="nucleotide sequence ID" value="NZ_FNIX01000007.1"/>
</dbReference>
<dbReference type="Gene3D" id="3.90.226.10">
    <property type="entry name" value="2-enoyl-CoA Hydratase, Chain A, domain 1"/>
    <property type="match status" value="1"/>
</dbReference>
<comment type="similarity">
    <text evidence="1 2">Belongs to the enoyl-CoA hydratase/isomerase family.</text>
</comment>
<accession>A0A1H0S5X4</accession>
<evidence type="ECO:0000256" key="1">
    <source>
        <dbReference type="ARBA" id="ARBA00005254"/>
    </source>
</evidence>
<dbReference type="CDD" id="cd06558">
    <property type="entry name" value="crotonase-like"/>
    <property type="match status" value="1"/>
</dbReference>
<dbReference type="EMBL" id="FNIX01000007">
    <property type="protein sequence ID" value="SDP37231.1"/>
    <property type="molecule type" value="Genomic_DNA"/>
</dbReference>
<reference evidence="4" key="1">
    <citation type="submission" date="2016-10" db="EMBL/GenBank/DDBJ databases">
        <authorList>
            <person name="Varghese N."/>
            <person name="Submissions S."/>
        </authorList>
    </citation>
    <scope>NUCLEOTIDE SEQUENCE [LARGE SCALE GENOMIC DNA]</scope>
    <source>
        <strain evidence="4">CGMCC 4.6609</strain>
    </source>
</reference>
<dbReference type="PROSITE" id="PS00166">
    <property type="entry name" value="ENOYL_COA_HYDRATASE"/>
    <property type="match status" value="1"/>
</dbReference>
<protein>
    <submittedName>
        <fullName evidence="3">Polyketide biosynthesis enoyl-CoA hydratase PksI</fullName>
    </submittedName>
</protein>
<dbReference type="GO" id="GO:0006635">
    <property type="term" value="P:fatty acid beta-oxidation"/>
    <property type="evidence" value="ECO:0007669"/>
    <property type="project" value="TreeGrafter"/>
</dbReference>
<dbReference type="AlphaFoldDB" id="A0A1H0S5X4"/>
<dbReference type="SUPFAM" id="SSF52096">
    <property type="entry name" value="ClpP/crotonase"/>
    <property type="match status" value="1"/>
</dbReference>
<name>A0A1H0S5X4_9PSEU</name>
<gene>
    <name evidence="3" type="ORF">SAMN05421507_107251</name>
</gene>
<sequence length="263" mass="28174">MSDSSAVPGQVFGPISVQFEAPIATVRFADAENGNTFRREWLDHLFQAVEAATGHPDTRVVIAAGMPSVFCAGATRETLVGIADGLPLPEYRRFARVFATCPLPVVAEMQGHALGGGLVLGLYADVAVLSERSYYAANFMQYGVAPYVGATYVVPAKIGEALGTEMLLTARGYRGIELKQRGCGVQVVAHDEVPATARNLALMIARSPRASLELLKRELMGKCLAGSDAAMERELEPHMTSRELPDVVSLTEEGYGLLRTTTS</sequence>
<dbReference type="InterPro" id="IPR001753">
    <property type="entry name" value="Enoyl-CoA_hydra/iso"/>
</dbReference>
<dbReference type="InterPro" id="IPR018376">
    <property type="entry name" value="Enoyl-CoA_hyd/isom_CS"/>
</dbReference>